<dbReference type="InterPro" id="IPR037225">
    <property type="entry name" value="Nuo51_FMN-bd_sf"/>
</dbReference>
<organism evidence="10 11">
    <name type="scientific">Buchnera aphidicola</name>
    <name type="common">Acyrthosiphon lactucae</name>
    <dbReference type="NCBI Taxonomy" id="1241832"/>
    <lineage>
        <taxon>Bacteria</taxon>
        <taxon>Pseudomonadati</taxon>
        <taxon>Pseudomonadota</taxon>
        <taxon>Gammaproteobacteria</taxon>
        <taxon>Enterobacterales</taxon>
        <taxon>Erwiniaceae</taxon>
        <taxon>Buchnera</taxon>
    </lineage>
</organism>
<evidence type="ECO:0000313" key="10">
    <source>
        <dbReference type="EMBL" id="QCI17525.1"/>
    </source>
</evidence>
<sequence length="522" mass="60630">MEKNIFFYFLYKKKYNFKGGLKCLFEKNKSSDLLLQSLPIPSKFFVFIKSNFYNKKLRIRINQKVLRGQPLTFSDDFNVPIHAPTSGLIEEIDFDSHLIEKNKKNIKIVISSDYLDKWIRLKPIENYKKLNPEKLIKIIHQSGIVGLGGGEFPSSKKLILSINKAHTLIVNAVESEPYITSDNCLIYNYIDEILTGCRIICWITKIKLVCIAIQEDKIKSILKIYNSIKDESLFKLCILKKKYPGGSSKVLIKSLTGKEIPHEKHSIDIGYLVFNVATIFSIKKAIINGEPLTERIVTFLGDKNFLSGNFWIRIGTPIQYFLSNKKLNADFIKSIYLGGPFMGKTINDLNYSVLKNTNCISMKLKQEKHENIFEKTCIRCGYCSSVCPVNLLPQQLYWYSIKNNHEQTKKHHVLDCIECKVCEKVCPSYIPLVKYFKKEKNILKDIKLENDRKKISLIRFKKREKRLLDLKNIININKNNSSFTNNNNLFLIKKNNEKISNTKKHIRKKMVQEAINRMNAKK</sequence>
<evidence type="ECO:0000313" key="11">
    <source>
        <dbReference type="Proteomes" id="UP000298660"/>
    </source>
</evidence>
<evidence type="ECO:0000256" key="7">
    <source>
        <dbReference type="ARBA" id="ARBA00023014"/>
    </source>
</evidence>
<dbReference type="InterPro" id="IPR010208">
    <property type="entry name" value="Ion_transpt_RnfC/RsxC"/>
</dbReference>
<dbReference type="Gene3D" id="3.30.70.20">
    <property type="match status" value="1"/>
</dbReference>
<dbReference type="PROSITE" id="PS00198">
    <property type="entry name" value="4FE4S_FER_1"/>
    <property type="match status" value="1"/>
</dbReference>
<dbReference type="HAMAP" id="MF_00461">
    <property type="entry name" value="RsxC_RnfC"/>
    <property type="match status" value="1"/>
</dbReference>
<comment type="subcellular location">
    <subcellularLocation>
        <location evidence="8">Cell inner membrane</location>
        <topology evidence="8">Peripheral membrane protein</topology>
    </subcellularLocation>
</comment>
<keyword evidence="8" id="KW-1003">Cell membrane</keyword>
<dbReference type="PANTHER" id="PTHR43034:SF2">
    <property type="entry name" value="ION-TRANSLOCATING OXIDOREDUCTASE COMPLEX SUBUNIT C"/>
    <property type="match status" value="1"/>
</dbReference>
<feature type="binding site" evidence="8">
    <location>
        <position position="416"/>
    </location>
    <ligand>
        <name>[4Fe-4S] cluster</name>
        <dbReference type="ChEBI" id="CHEBI:49883"/>
        <label>2</label>
    </ligand>
</feature>
<dbReference type="Pfam" id="PF13375">
    <property type="entry name" value="RnfC_N"/>
    <property type="match status" value="1"/>
</dbReference>
<dbReference type="SUPFAM" id="SSF46548">
    <property type="entry name" value="alpha-helical ferredoxin"/>
    <property type="match status" value="1"/>
</dbReference>
<dbReference type="Gene3D" id="3.40.50.11540">
    <property type="entry name" value="NADH-ubiquinone oxidoreductase 51kDa subunit"/>
    <property type="match status" value="1"/>
</dbReference>
<dbReference type="NCBIfam" id="TIGR01945">
    <property type="entry name" value="rnfC"/>
    <property type="match status" value="1"/>
</dbReference>
<dbReference type="InterPro" id="IPR017896">
    <property type="entry name" value="4Fe4S_Fe-S-bd"/>
</dbReference>
<comment type="function">
    <text evidence="8">Part of a membrane-bound complex that couples electron transfer with translocation of ions across the membrane.</text>
</comment>
<dbReference type="Pfam" id="PF12838">
    <property type="entry name" value="Fer4_7"/>
    <property type="match status" value="1"/>
</dbReference>
<feature type="binding site" evidence="8">
    <location>
        <position position="422"/>
    </location>
    <ligand>
        <name>[4Fe-4S] cluster</name>
        <dbReference type="ChEBI" id="CHEBI:49883"/>
        <label>2</label>
    </ligand>
</feature>
<dbReference type="NCBIfam" id="NF003454">
    <property type="entry name" value="PRK05035.1"/>
    <property type="match status" value="1"/>
</dbReference>
<feature type="domain" description="4Fe-4S ferredoxin-type" evidence="9">
    <location>
        <begin position="368"/>
        <end position="397"/>
    </location>
</feature>
<keyword evidence="6 8" id="KW-0408">Iron</keyword>
<proteinExistence type="inferred from homology"/>
<dbReference type="InterPro" id="IPR026902">
    <property type="entry name" value="RnfC_N"/>
</dbReference>
<dbReference type="InterPro" id="IPR011538">
    <property type="entry name" value="Nuo51_FMN-bd"/>
</dbReference>
<reference evidence="10 11" key="1">
    <citation type="submission" date="2018-12" db="EMBL/GenBank/DDBJ databases">
        <authorList>
            <person name="Chong R.A."/>
        </authorList>
    </citation>
    <scope>NUCLEOTIDE SEQUENCE [LARGE SCALE GENOMIC DNA]</scope>
    <source>
        <strain evidence="10 11">Ala</strain>
    </source>
</reference>
<evidence type="ECO:0000259" key="9">
    <source>
        <dbReference type="PROSITE" id="PS51379"/>
    </source>
</evidence>
<comment type="similarity">
    <text evidence="8">Belongs to the 4Fe4S bacterial-type ferredoxin family. RnfC subfamily.</text>
</comment>
<dbReference type="GO" id="GO:0051539">
    <property type="term" value="F:4 iron, 4 sulfur cluster binding"/>
    <property type="evidence" value="ECO:0007669"/>
    <property type="project" value="UniProtKB-KW"/>
</dbReference>
<reference evidence="10 11" key="2">
    <citation type="submission" date="2019-05" db="EMBL/GenBank/DDBJ databases">
        <title>Genome evolution of the obligate endosymbiont Buchnera aphidicola.</title>
        <authorList>
            <person name="Moran N.A."/>
        </authorList>
    </citation>
    <scope>NUCLEOTIDE SEQUENCE [LARGE SCALE GENOMIC DNA]</scope>
    <source>
        <strain evidence="10 11">Ala</strain>
    </source>
</reference>
<dbReference type="OrthoDB" id="9767754at2"/>
<dbReference type="GO" id="GO:0005886">
    <property type="term" value="C:plasma membrane"/>
    <property type="evidence" value="ECO:0007669"/>
    <property type="project" value="UniProtKB-SubCell"/>
</dbReference>
<keyword evidence="7 8" id="KW-0411">Iron-sulfur</keyword>
<accession>A0A4D6XY65</accession>
<dbReference type="EC" id="7.-.-.-" evidence="8"/>
<feature type="domain" description="4Fe-4S ferredoxin-type" evidence="9">
    <location>
        <begin position="407"/>
        <end position="436"/>
    </location>
</feature>
<dbReference type="PROSITE" id="PS51379">
    <property type="entry name" value="4FE4S_FER_2"/>
    <property type="match status" value="2"/>
</dbReference>
<keyword evidence="3 8" id="KW-0479">Metal-binding</keyword>
<keyword evidence="8" id="KW-1278">Translocase</keyword>
<dbReference type="Proteomes" id="UP000298660">
    <property type="component" value="Chromosome"/>
</dbReference>
<feature type="binding site" evidence="8">
    <location>
        <position position="387"/>
    </location>
    <ligand>
        <name>[4Fe-4S] cluster</name>
        <dbReference type="ChEBI" id="CHEBI:49883"/>
        <label>2</label>
    </ligand>
</feature>
<keyword evidence="4 8" id="KW-0677">Repeat</keyword>
<dbReference type="GO" id="GO:0009055">
    <property type="term" value="F:electron transfer activity"/>
    <property type="evidence" value="ECO:0007669"/>
    <property type="project" value="InterPro"/>
</dbReference>
<feature type="binding site" evidence="8">
    <location>
        <position position="383"/>
    </location>
    <ligand>
        <name>[4Fe-4S] cluster</name>
        <dbReference type="ChEBI" id="CHEBI:49883"/>
        <label>1</label>
    </ligand>
</feature>
<feature type="binding site" evidence="8">
    <location>
        <position position="426"/>
    </location>
    <ligand>
        <name>[4Fe-4S] cluster</name>
        <dbReference type="ChEBI" id="CHEBI:49883"/>
        <label>1</label>
    </ligand>
</feature>
<name>A0A4D6XY65_9GAMM</name>
<dbReference type="InterPro" id="IPR017900">
    <property type="entry name" value="4Fe4S_Fe_S_CS"/>
</dbReference>
<dbReference type="AlphaFoldDB" id="A0A4D6XY65"/>
<feature type="binding site" evidence="8">
    <location>
        <position position="380"/>
    </location>
    <ligand>
        <name>[4Fe-4S] cluster</name>
        <dbReference type="ChEBI" id="CHEBI:49883"/>
        <label>1</label>
    </ligand>
</feature>
<comment type="subunit">
    <text evidence="8">The complex is composed of six subunits: RnfA, RnfB, RnfC, RnfD, RnfE and RnfG.</text>
</comment>
<comment type="cofactor">
    <cofactor evidence="8">
        <name>[4Fe-4S] cluster</name>
        <dbReference type="ChEBI" id="CHEBI:49883"/>
    </cofactor>
    <text evidence="8">Binds 2 [4Fe-4S] clusters per subunit.</text>
</comment>
<dbReference type="GO" id="GO:0022900">
    <property type="term" value="P:electron transport chain"/>
    <property type="evidence" value="ECO:0007669"/>
    <property type="project" value="UniProtKB-UniRule"/>
</dbReference>
<gene>
    <name evidence="10" type="primary">rsxC</name>
    <name evidence="8" type="synonym">rnfC</name>
    <name evidence="10" type="ORF">D9V61_00575</name>
</gene>
<evidence type="ECO:0000256" key="2">
    <source>
        <dbReference type="ARBA" id="ARBA00022485"/>
    </source>
</evidence>
<keyword evidence="8" id="KW-0472">Membrane</keyword>
<dbReference type="EMBL" id="CP034891">
    <property type="protein sequence ID" value="QCI17525.1"/>
    <property type="molecule type" value="Genomic_DNA"/>
</dbReference>
<dbReference type="RefSeq" id="WP_158339314.1">
    <property type="nucleotide sequence ID" value="NZ_CP034891.1"/>
</dbReference>
<keyword evidence="5 8" id="KW-0249">Electron transport</keyword>
<evidence type="ECO:0000256" key="1">
    <source>
        <dbReference type="ARBA" id="ARBA00022448"/>
    </source>
</evidence>
<protein>
    <recommendedName>
        <fullName evidence="8">Ion-translocating oxidoreductase complex subunit C</fullName>
        <ecNumber evidence="8">7.-.-.-</ecNumber>
    </recommendedName>
    <alternativeName>
        <fullName evidence="8">Rnf electron transport complex subunit C</fullName>
    </alternativeName>
</protein>
<evidence type="ECO:0000256" key="3">
    <source>
        <dbReference type="ARBA" id="ARBA00022723"/>
    </source>
</evidence>
<evidence type="ECO:0000256" key="6">
    <source>
        <dbReference type="ARBA" id="ARBA00023004"/>
    </source>
</evidence>
<keyword evidence="1 8" id="KW-0813">Transport</keyword>
<evidence type="ECO:0000256" key="4">
    <source>
        <dbReference type="ARBA" id="ARBA00022737"/>
    </source>
</evidence>
<dbReference type="GO" id="GO:0046872">
    <property type="term" value="F:metal ion binding"/>
    <property type="evidence" value="ECO:0007669"/>
    <property type="project" value="UniProtKB-KW"/>
</dbReference>
<dbReference type="PANTHER" id="PTHR43034">
    <property type="entry name" value="ION-TRANSLOCATING OXIDOREDUCTASE COMPLEX SUBUNIT C"/>
    <property type="match status" value="1"/>
</dbReference>
<dbReference type="Pfam" id="PF01512">
    <property type="entry name" value="Complex1_51K"/>
    <property type="match status" value="1"/>
</dbReference>
<keyword evidence="2 8" id="KW-0004">4Fe-4S</keyword>
<dbReference type="SUPFAM" id="SSF142019">
    <property type="entry name" value="Nqo1 FMN-binding domain-like"/>
    <property type="match status" value="1"/>
</dbReference>
<feature type="binding site" evidence="8">
    <location>
        <position position="377"/>
    </location>
    <ligand>
        <name>[4Fe-4S] cluster</name>
        <dbReference type="ChEBI" id="CHEBI:49883"/>
        <label>1</label>
    </ligand>
</feature>
<evidence type="ECO:0000256" key="5">
    <source>
        <dbReference type="ARBA" id="ARBA00022982"/>
    </source>
</evidence>
<keyword evidence="8" id="KW-0997">Cell inner membrane</keyword>
<feature type="binding site" evidence="8">
    <location>
        <position position="419"/>
    </location>
    <ligand>
        <name>[4Fe-4S] cluster</name>
        <dbReference type="ChEBI" id="CHEBI:49883"/>
        <label>2</label>
    </ligand>
</feature>
<evidence type="ECO:0000256" key="8">
    <source>
        <dbReference type="HAMAP-Rule" id="MF_00461"/>
    </source>
</evidence>